<keyword evidence="4" id="KW-1000">Mitochondrion outer membrane</keyword>
<evidence type="ECO:0000256" key="9">
    <source>
        <dbReference type="ARBA" id="ARBA00025716"/>
    </source>
</evidence>
<evidence type="ECO:0000313" key="11">
    <source>
        <dbReference type="Proteomes" id="UP000813423"/>
    </source>
</evidence>
<dbReference type="EMBL" id="JAIBSC010000156">
    <property type="protein sequence ID" value="KAH1894362.1"/>
    <property type="molecule type" value="Genomic_DNA"/>
</dbReference>
<dbReference type="AlphaFoldDB" id="A0A229WFU2"/>
<evidence type="ECO:0000256" key="3">
    <source>
        <dbReference type="ARBA" id="ARBA00022692"/>
    </source>
</evidence>
<keyword evidence="3" id="KW-0812">Transmembrane</keyword>
<sequence>MFAPGQEQLSKEELRVNLPLIPFEPPLALPCALLETTSSYMLSHACMLTATLQAAEAQASQTVRAAITGGILLYLSPFAVDFVKKFL</sequence>
<dbReference type="GO" id="GO:0015031">
    <property type="term" value="P:protein transport"/>
    <property type="evidence" value="ECO:0007669"/>
    <property type="project" value="UniProtKB-KW"/>
</dbReference>
<dbReference type="GO" id="GO:0006626">
    <property type="term" value="P:protein targeting to mitochondrion"/>
    <property type="evidence" value="ECO:0007669"/>
    <property type="project" value="UniProtKB-ARBA"/>
</dbReference>
<dbReference type="InterPro" id="IPR019603">
    <property type="entry name" value="Tom5"/>
</dbReference>
<evidence type="ECO:0000256" key="6">
    <source>
        <dbReference type="ARBA" id="ARBA00022989"/>
    </source>
</evidence>
<keyword evidence="2" id="KW-0813">Transport</keyword>
<comment type="similarity">
    <text evidence="9">Belongs to the Tom5 family.</text>
</comment>
<keyword evidence="5" id="KW-0653">Protein transport</keyword>
<evidence type="ECO:0000256" key="1">
    <source>
        <dbReference type="ARBA" id="ARBA00004572"/>
    </source>
</evidence>
<keyword evidence="8" id="KW-0472">Membrane</keyword>
<keyword evidence="6" id="KW-1133">Transmembrane helix</keyword>
<evidence type="ECO:0000256" key="8">
    <source>
        <dbReference type="ARBA" id="ARBA00023136"/>
    </source>
</evidence>
<protein>
    <submittedName>
        <fullName evidence="10">Uncharacterized protein</fullName>
    </submittedName>
</protein>
<name>A0A229WFU2_ASPFM</name>
<organism evidence="10 11">
    <name type="scientific">Aspergillus fumigatus</name>
    <name type="common">Neosartorya fumigata</name>
    <dbReference type="NCBI Taxonomy" id="746128"/>
    <lineage>
        <taxon>Eukaryota</taxon>
        <taxon>Fungi</taxon>
        <taxon>Dikarya</taxon>
        <taxon>Ascomycota</taxon>
        <taxon>Pezizomycotina</taxon>
        <taxon>Eurotiomycetes</taxon>
        <taxon>Eurotiomycetidae</taxon>
        <taxon>Eurotiales</taxon>
        <taxon>Aspergillaceae</taxon>
        <taxon>Aspergillus</taxon>
        <taxon>Aspergillus subgen. Fumigati</taxon>
    </lineage>
</organism>
<proteinExistence type="inferred from homology"/>
<reference evidence="10" key="1">
    <citation type="submission" date="2021-08" db="EMBL/GenBank/DDBJ databases">
        <title>Global Aspergillus fumigatus from environmental and clinical sources.</title>
        <authorList>
            <person name="Barber A."/>
            <person name="Sae-Ong T."/>
        </authorList>
    </citation>
    <scope>NUCLEOTIDE SEQUENCE</scope>
    <source>
        <strain evidence="10">NRZ-2016-071</strain>
    </source>
</reference>
<dbReference type="Proteomes" id="UP000813423">
    <property type="component" value="Unassembled WGS sequence"/>
</dbReference>
<evidence type="ECO:0000256" key="4">
    <source>
        <dbReference type="ARBA" id="ARBA00022787"/>
    </source>
</evidence>
<evidence type="ECO:0000313" key="10">
    <source>
        <dbReference type="EMBL" id="KAH1894362.1"/>
    </source>
</evidence>
<dbReference type="Pfam" id="PF10642">
    <property type="entry name" value="Tom5"/>
    <property type="match status" value="1"/>
</dbReference>
<comment type="caution">
    <text evidence="10">The sequence shown here is derived from an EMBL/GenBank/DDBJ whole genome shotgun (WGS) entry which is preliminary data.</text>
</comment>
<evidence type="ECO:0000256" key="7">
    <source>
        <dbReference type="ARBA" id="ARBA00023128"/>
    </source>
</evidence>
<keyword evidence="7" id="KW-0496">Mitochondrion</keyword>
<gene>
    <name evidence="10" type="ORF">KXV57_002327</name>
</gene>
<comment type="subcellular location">
    <subcellularLocation>
        <location evidence="1">Mitochondrion outer membrane</location>
        <topology evidence="1">Single-pass membrane protein</topology>
    </subcellularLocation>
</comment>
<dbReference type="GO" id="GO:0005741">
    <property type="term" value="C:mitochondrial outer membrane"/>
    <property type="evidence" value="ECO:0007669"/>
    <property type="project" value="UniProtKB-SubCell"/>
</dbReference>
<evidence type="ECO:0000256" key="5">
    <source>
        <dbReference type="ARBA" id="ARBA00022927"/>
    </source>
</evidence>
<evidence type="ECO:0000256" key="2">
    <source>
        <dbReference type="ARBA" id="ARBA00022448"/>
    </source>
</evidence>
<accession>A0A229WFU2</accession>